<dbReference type="PANTHER" id="PTHR44051:SF22">
    <property type="entry name" value="DISULFIDE-BOND OXIDOREDUCTASE YGHU"/>
    <property type="match status" value="1"/>
</dbReference>
<dbReference type="GO" id="GO:0016740">
    <property type="term" value="F:transferase activity"/>
    <property type="evidence" value="ECO:0007669"/>
    <property type="project" value="UniProtKB-KW"/>
</dbReference>
<dbReference type="Pfam" id="PF13409">
    <property type="entry name" value="GST_N_2"/>
    <property type="match status" value="1"/>
</dbReference>
<dbReference type="SFLD" id="SFLDG01151">
    <property type="entry name" value="Main.2:_Nu-like"/>
    <property type="match status" value="1"/>
</dbReference>
<evidence type="ECO:0000313" key="4">
    <source>
        <dbReference type="Proteomes" id="UP000283993"/>
    </source>
</evidence>
<dbReference type="InterPro" id="IPR004046">
    <property type="entry name" value="GST_C"/>
</dbReference>
<dbReference type="InterPro" id="IPR004045">
    <property type="entry name" value="Glutathione_S-Trfase_N"/>
</dbReference>
<evidence type="ECO:0000313" key="3">
    <source>
        <dbReference type="EMBL" id="ROO27635.1"/>
    </source>
</evidence>
<dbReference type="PROSITE" id="PS50404">
    <property type="entry name" value="GST_NTER"/>
    <property type="match status" value="1"/>
</dbReference>
<proteinExistence type="predicted"/>
<dbReference type="SUPFAM" id="SSF47616">
    <property type="entry name" value="GST C-terminal domain-like"/>
    <property type="match status" value="1"/>
</dbReference>
<dbReference type="InterPro" id="IPR036282">
    <property type="entry name" value="Glutathione-S-Trfase_C_sf"/>
</dbReference>
<dbReference type="SFLD" id="SFLDG00358">
    <property type="entry name" value="Main_(cytGST)"/>
    <property type="match status" value="1"/>
</dbReference>
<dbReference type="InterPro" id="IPR010987">
    <property type="entry name" value="Glutathione-S-Trfase_C-like"/>
</dbReference>
<evidence type="ECO:0000259" key="2">
    <source>
        <dbReference type="PROSITE" id="PS50405"/>
    </source>
</evidence>
<gene>
    <name evidence="3" type="ORF">SAOR_07230</name>
</gene>
<dbReference type="CDD" id="cd10291">
    <property type="entry name" value="GST_C_YfcG_like"/>
    <property type="match status" value="1"/>
</dbReference>
<dbReference type="Proteomes" id="UP000283993">
    <property type="component" value="Unassembled WGS sequence"/>
</dbReference>
<name>A0A423PPU6_9GAMM</name>
<dbReference type="PANTHER" id="PTHR44051">
    <property type="entry name" value="GLUTATHIONE S-TRANSFERASE-RELATED"/>
    <property type="match status" value="1"/>
</dbReference>
<dbReference type="InterPro" id="IPR036249">
    <property type="entry name" value="Thioredoxin-like_sf"/>
</dbReference>
<comment type="caution">
    <text evidence="3">The sequence shown here is derived from an EMBL/GenBank/DDBJ whole genome shotgun (WGS) entry which is preliminary data.</text>
</comment>
<accession>A0A423PPU6</accession>
<dbReference type="Pfam" id="PF00043">
    <property type="entry name" value="GST_C"/>
    <property type="match status" value="1"/>
</dbReference>
<feature type="domain" description="GST N-terminal" evidence="1">
    <location>
        <begin position="1"/>
        <end position="86"/>
    </location>
</feature>
<keyword evidence="3" id="KW-0808">Transferase</keyword>
<dbReference type="Gene3D" id="1.20.1050.10">
    <property type="match status" value="1"/>
</dbReference>
<dbReference type="RefSeq" id="WP_123589658.1">
    <property type="nucleotide sequence ID" value="NZ_AYKH01000012.1"/>
</dbReference>
<protein>
    <submittedName>
        <fullName evidence="3">Glutathione S-transferase</fullName>
    </submittedName>
</protein>
<dbReference type="PROSITE" id="PS50405">
    <property type="entry name" value="GST_CTER"/>
    <property type="match status" value="1"/>
</dbReference>
<evidence type="ECO:0000259" key="1">
    <source>
        <dbReference type="PROSITE" id="PS50404"/>
    </source>
</evidence>
<feature type="domain" description="GST C-terminal" evidence="2">
    <location>
        <begin position="89"/>
        <end position="212"/>
    </location>
</feature>
<dbReference type="SFLD" id="SFLDS00019">
    <property type="entry name" value="Glutathione_Transferase_(cytos"/>
    <property type="match status" value="1"/>
</dbReference>
<sequence length="230" mass="26631">MIDLYTWTTPNGHKVHIMLEEIGLEYTAHPINIGKGDQFGEDFLKISPNNKIPAMVDQDGPNGKPYAMFESGAMLIYLAEKTGRLLPEDTVKRHDVMQWLMFQMASVGPMLGQAHHFNRYAPEKIEYAVKRYENEANRIYGVMDRRLAEHKFLAGNDYSIADIATWPWLRSAETQGVNIDDYPNVRRWFEMIGDRDNVKAGLRVLQDHKTDLTDNEAFENMFGNKQYEKR</sequence>
<organism evidence="3 4">
    <name type="scientific">Salinisphaera orenii MK-B5</name>
    <dbReference type="NCBI Taxonomy" id="856730"/>
    <lineage>
        <taxon>Bacteria</taxon>
        <taxon>Pseudomonadati</taxon>
        <taxon>Pseudomonadota</taxon>
        <taxon>Gammaproteobacteria</taxon>
        <taxon>Salinisphaerales</taxon>
        <taxon>Salinisphaeraceae</taxon>
        <taxon>Salinisphaera</taxon>
    </lineage>
</organism>
<dbReference type="InterPro" id="IPR040079">
    <property type="entry name" value="Glutathione_S-Trfase"/>
</dbReference>
<keyword evidence="4" id="KW-1185">Reference proteome</keyword>
<dbReference type="AlphaFoldDB" id="A0A423PPU6"/>
<dbReference type="CDD" id="cd03048">
    <property type="entry name" value="GST_N_Ure2p_like"/>
    <property type="match status" value="1"/>
</dbReference>
<dbReference type="SUPFAM" id="SSF52833">
    <property type="entry name" value="Thioredoxin-like"/>
    <property type="match status" value="1"/>
</dbReference>
<dbReference type="EMBL" id="AYKH01000012">
    <property type="protein sequence ID" value="ROO27635.1"/>
    <property type="molecule type" value="Genomic_DNA"/>
</dbReference>
<dbReference type="Gene3D" id="3.40.30.10">
    <property type="entry name" value="Glutaredoxin"/>
    <property type="match status" value="1"/>
</dbReference>
<reference evidence="3 4" key="1">
    <citation type="submission" date="2013-10" db="EMBL/GenBank/DDBJ databases">
        <title>Salinisphaera orenii MK-B5 Genome Sequencing.</title>
        <authorList>
            <person name="Lai Q."/>
            <person name="Li C."/>
            <person name="Shao Z."/>
        </authorList>
    </citation>
    <scope>NUCLEOTIDE SEQUENCE [LARGE SCALE GENOMIC DNA]</scope>
    <source>
        <strain evidence="3 4">MK-B5</strain>
    </source>
</reference>